<reference evidence="2 3" key="1">
    <citation type="submission" date="2019-12" db="EMBL/GenBank/DDBJ databases">
        <authorList>
            <person name="Zhang Y.-J."/>
        </authorList>
    </citation>
    <scope>NUCLEOTIDE SEQUENCE [LARGE SCALE GENOMIC DNA]</scope>
    <source>
        <strain evidence="2 3">H18S-6</strain>
    </source>
</reference>
<dbReference type="InterPro" id="IPR036291">
    <property type="entry name" value="NAD(P)-bd_dom_sf"/>
</dbReference>
<dbReference type="PANTHER" id="PTHR43162:SF1">
    <property type="entry name" value="PRESTALK A DIFFERENTIATION PROTEIN A"/>
    <property type="match status" value="1"/>
</dbReference>
<dbReference type="InterPro" id="IPR051604">
    <property type="entry name" value="Ergot_Alk_Oxidoreductase"/>
</dbReference>
<dbReference type="Pfam" id="PF05368">
    <property type="entry name" value="NmrA"/>
    <property type="match status" value="1"/>
</dbReference>
<dbReference type="AlphaFoldDB" id="A0A6A4RHB9"/>
<comment type="caution">
    <text evidence="2">The sequence shown here is derived from an EMBL/GenBank/DDBJ whole genome shotgun (WGS) entry which is preliminary data.</text>
</comment>
<sequence length="310" mass="34194">MCTCYLQVQTQHRPTSGHTGDQKVENQILIIGGTGNIGTPLVELLKGSDQSYRVMVRSDENEAKMTSEGIPTVRAELGDWRSVEAALEGVDTIFLLSAPSPVMSDLHTGLIDRAKSADVRKIVRLSAEPAKYCKGLPMYEQHAEVDDYLMASGLNYVILRPHYFMQNIPQMHASFMKDSQMFAQYMGDTRIPMVDARDIAKAALAGLTSDAFNGKIHYITGPQSISFDDVAKAFSKPLGKVINYVDLPYKDQKAGLEAYGTPDMIVQTVMSLFKRWSEGEDQPATSDYEKITGERATDINTFAAEVAGSF</sequence>
<gene>
    <name evidence="2" type="ORF">GP644_08170</name>
</gene>
<dbReference type="Proteomes" id="UP000441586">
    <property type="component" value="Unassembled WGS sequence"/>
</dbReference>
<dbReference type="Gene3D" id="3.40.50.720">
    <property type="entry name" value="NAD(P)-binding Rossmann-like Domain"/>
    <property type="match status" value="1"/>
</dbReference>
<evidence type="ECO:0000259" key="1">
    <source>
        <dbReference type="Pfam" id="PF05368"/>
    </source>
</evidence>
<evidence type="ECO:0000313" key="2">
    <source>
        <dbReference type="EMBL" id="KAE9630370.1"/>
    </source>
</evidence>
<dbReference type="PANTHER" id="PTHR43162">
    <property type="match status" value="1"/>
</dbReference>
<dbReference type="SUPFAM" id="SSF51735">
    <property type="entry name" value="NAD(P)-binding Rossmann-fold domains"/>
    <property type="match status" value="1"/>
</dbReference>
<protein>
    <submittedName>
        <fullName evidence="2">NAD(P)H-binding protein</fullName>
    </submittedName>
</protein>
<organism evidence="2 3">
    <name type="scientific">Parasedimentitalea maritima</name>
    <dbReference type="NCBI Taxonomy" id="2578117"/>
    <lineage>
        <taxon>Bacteria</taxon>
        <taxon>Pseudomonadati</taxon>
        <taxon>Pseudomonadota</taxon>
        <taxon>Alphaproteobacteria</taxon>
        <taxon>Rhodobacterales</taxon>
        <taxon>Paracoccaceae</taxon>
        <taxon>Parasedimentitalea</taxon>
    </lineage>
</organism>
<feature type="domain" description="NmrA-like" evidence="1">
    <location>
        <begin position="26"/>
        <end position="274"/>
    </location>
</feature>
<accession>A0A6A4RHB9</accession>
<dbReference type="EMBL" id="WSFO01000004">
    <property type="protein sequence ID" value="KAE9630370.1"/>
    <property type="molecule type" value="Genomic_DNA"/>
</dbReference>
<proteinExistence type="predicted"/>
<dbReference type="Gene3D" id="3.90.25.10">
    <property type="entry name" value="UDP-galactose 4-epimerase, domain 1"/>
    <property type="match status" value="1"/>
</dbReference>
<evidence type="ECO:0000313" key="3">
    <source>
        <dbReference type="Proteomes" id="UP000441586"/>
    </source>
</evidence>
<dbReference type="InterPro" id="IPR008030">
    <property type="entry name" value="NmrA-like"/>
</dbReference>
<name>A0A6A4RHB9_9RHOB</name>